<gene>
    <name evidence="12" type="ORF">BB561_003650</name>
</gene>
<keyword evidence="9 10" id="KW-0472">Membrane</keyword>
<evidence type="ECO:0000313" key="13">
    <source>
        <dbReference type="Proteomes" id="UP000245383"/>
    </source>
</evidence>
<name>A0A2T9YK73_9FUNG</name>
<keyword evidence="7" id="KW-1133">Transmembrane helix</keyword>
<evidence type="ECO:0000256" key="9">
    <source>
        <dbReference type="ARBA" id="ARBA00023136"/>
    </source>
</evidence>
<evidence type="ECO:0000313" key="12">
    <source>
        <dbReference type="EMBL" id="PVU92728.1"/>
    </source>
</evidence>
<evidence type="ECO:0000256" key="4">
    <source>
        <dbReference type="ARBA" id="ARBA00022692"/>
    </source>
</evidence>
<dbReference type="PANTHER" id="PTHR46356:SF1">
    <property type="entry name" value="MITOCHONDRIAL 2-OXODICARBOXYLATE CARRIER"/>
    <property type="match status" value="1"/>
</dbReference>
<keyword evidence="6" id="KW-0999">Mitochondrion inner membrane</keyword>
<dbReference type="OrthoDB" id="434783at2759"/>
<dbReference type="EMBL" id="MBFR01000151">
    <property type="protein sequence ID" value="PVU92728.1"/>
    <property type="molecule type" value="Genomic_DNA"/>
</dbReference>
<feature type="repeat" description="Solcar" evidence="10">
    <location>
        <begin position="108"/>
        <end position="194"/>
    </location>
</feature>
<evidence type="ECO:0000256" key="5">
    <source>
        <dbReference type="ARBA" id="ARBA00022737"/>
    </source>
</evidence>
<dbReference type="PROSITE" id="PS50920">
    <property type="entry name" value="SOLCAR"/>
    <property type="match status" value="3"/>
</dbReference>
<keyword evidence="5" id="KW-0677">Repeat</keyword>
<dbReference type="Pfam" id="PF00153">
    <property type="entry name" value="Mito_carr"/>
    <property type="match status" value="3"/>
</dbReference>
<reference evidence="12 13" key="1">
    <citation type="journal article" date="2018" name="MBio">
        <title>Comparative Genomics Reveals the Core Gene Toolbox for the Fungus-Insect Symbiosis.</title>
        <authorList>
            <person name="Wang Y."/>
            <person name="Stata M."/>
            <person name="Wang W."/>
            <person name="Stajich J.E."/>
            <person name="White M.M."/>
            <person name="Moncalvo J.M."/>
        </authorList>
    </citation>
    <scope>NUCLEOTIDE SEQUENCE [LARGE SCALE GENOMIC DNA]</scope>
    <source>
        <strain evidence="12 13">SWE-8-4</strain>
    </source>
</reference>
<comment type="similarity">
    <text evidence="2 11">Belongs to the mitochondrial carrier (TC 2.A.29) family.</text>
</comment>
<evidence type="ECO:0000256" key="2">
    <source>
        <dbReference type="ARBA" id="ARBA00006375"/>
    </source>
</evidence>
<feature type="repeat" description="Solcar" evidence="10">
    <location>
        <begin position="203"/>
        <end position="292"/>
    </location>
</feature>
<feature type="repeat" description="Solcar" evidence="10">
    <location>
        <begin position="12"/>
        <end position="98"/>
    </location>
</feature>
<comment type="subcellular location">
    <subcellularLocation>
        <location evidence="1">Mitochondrion inner membrane</location>
        <topology evidence="1">Multi-pass membrane protein</topology>
    </subcellularLocation>
</comment>
<evidence type="ECO:0000256" key="8">
    <source>
        <dbReference type="ARBA" id="ARBA00023128"/>
    </source>
</evidence>
<keyword evidence="13" id="KW-1185">Reference proteome</keyword>
<evidence type="ECO:0000256" key="7">
    <source>
        <dbReference type="ARBA" id="ARBA00022989"/>
    </source>
</evidence>
<accession>A0A2T9YK73</accession>
<evidence type="ECO:0000256" key="6">
    <source>
        <dbReference type="ARBA" id="ARBA00022792"/>
    </source>
</evidence>
<protein>
    <recommendedName>
        <fullName evidence="14">Mitochondrial 2-oxodicarboxylate carrier 1</fullName>
    </recommendedName>
</protein>
<evidence type="ECO:0000256" key="11">
    <source>
        <dbReference type="RuleBase" id="RU000488"/>
    </source>
</evidence>
<keyword evidence="3 11" id="KW-0813">Transport</keyword>
<evidence type="ECO:0000256" key="3">
    <source>
        <dbReference type="ARBA" id="ARBA00022448"/>
    </source>
</evidence>
<dbReference type="AlphaFoldDB" id="A0A2T9YK73"/>
<proteinExistence type="inferred from homology"/>
<dbReference type="InterPro" id="IPR023395">
    <property type="entry name" value="MCP_dom_sf"/>
</dbReference>
<dbReference type="InterPro" id="IPR018108">
    <property type="entry name" value="MCP_transmembrane"/>
</dbReference>
<keyword evidence="8" id="KW-0496">Mitochondrion</keyword>
<sequence length="299" mass="33083">MSTTSAKVDAPLPFVYQFTAGAIAGVSEILCMYPLDVVKTRFMLQVGQSGDQYKSIPDAFRRIIKEEGTLYRGILPPILVEAPKRAIKFAANEQYGSLYLKMFNRDKVDQTISICTGVSAGLTEALIVSTPELLKIRLQAKENAGRYNGMADCIKQVYKAEGLRAFFNGMEATLWRHAVWNGGYFGSIFFIKDKLPKAETKQGNLFTNFIAGAIGGIVGTTLNTPSDVVKTRIQAHMPSHGPKLYTSFIPGFFYILRTEGFSALYKGYLPKVLRLGPGGGILLVVFDQVTTFMRKNFIK</sequence>
<evidence type="ECO:0000256" key="10">
    <source>
        <dbReference type="PROSITE-ProRule" id="PRU00282"/>
    </source>
</evidence>
<dbReference type="Gene3D" id="1.50.40.10">
    <property type="entry name" value="Mitochondrial carrier domain"/>
    <property type="match status" value="2"/>
</dbReference>
<organism evidence="12 13">
    <name type="scientific">Smittium simulii</name>
    <dbReference type="NCBI Taxonomy" id="133385"/>
    <lineage>
        <taxon>Eukaryota</taxon>
        <taxon>Fungi</taxon>
        <taxon>Fungi incertae sedis</taxon>
        <taxon>Zoopagomycota</taxon>
        <taxon>Kickxellomycotina</taxon>
        <taxon>Harpellomycetes</taxon>
        <taxon>Harpellales</taxon>
        <taxon>Legeriomycetaceae</taxon>
        <taxon>Smittium</taxon>
    </lineage>
</organism>
<comment type="caution">
    <text evidence="12">The sequence shown here is derived from an EMBL/GenBank/DDBJ whole genome shotgun (WGS) entry which is preliminary data.</text>
</comment>
<dbReference type="GO" id="GO:0005743">
    <property type="term" value="C:mitochondrial inner membrane"/>
    <property type="evidence" value="ECO:0007669"/>
    <property type="project" value="UniProtKB-SubCell"/>
</dbReference>
<evidence type="ECO:0008006" key="14">
    <source>
        <dbReference type="Google" id="ProtNLM"/>
    </source>
</evidence>
<dbReference type="Proteomes" id="UP000245383">
    <property type="component" value="Unassembled WGS sequence"/>
</dbReference>
<evidence type="ECO:0000256" key="1">
    <source>
        <dbReference type="ARBA" id="ARBA00004448"/>
    </source>
</evidence>
<dbReference type="InterPro" id="IPR051752">
    <property type="entry name" value="Mito_2-oxodicarb_carrier"/>
</dbReference>
<dbReference type="SUPFAM" id="SSF103506">
    <property type="entry name" value="Mitochondrial carrier"/>
    <property type="match status" value="1"/>
</dbReference>
<dbReference type="PANTHER" id="PTHR46356">
    <property type="entry name" value="MITOCHONDRIAL 2-OXODICARBOXYLATE CARRIER"/>
    <property type="match status" value="1"/>
</dbReference>
<keyword evidence="4 10" id="KW-0812">Transmembrane</keyword>